<keyword evidence="2" id="KW-0472">Membrane</keyword>
<dbReference type="EMBL" id="NEVH01013268">
    <property type="protein sequence ID" value="PNF29021.1"/>
    <property type="molecule type" value="Genomic_DNA"/>
</dbReference>
<evidence type="ECO:0000313" key="4">
    <source>
        <dbReference type="Proteomes" id="UP000235965"/>
    </source>
</evidence>
<dbReference type="InParanoid" id="A0A2J7QKB5"/>
<organism evidence="3 4">
    <name type="scientific">Cryptotermes secundus</name>
    <dbReference type="NCBI Taxonomy" id="105785"/>
    <lineage>
        <taxon>Eukaryota</taxon>
        <taxon>Metazoa</taxon>
        <taxon>Ecdysozoa</taxon>
        <taxon>Arthropoda</taxon>
        <taxon>Hexapoda</taxon>
        <taxon>Insecta</taxon>
        <taxon>Pterygota</taxon>
        <taxon>Neoptera</taxon>
        <taxon>Polyneoptera</taxon>
        <taxon>Dictyoptera</taxon>
        <taxon>Blattodea</taxon>
        <taxon>Blattoidea</taxon>
        <taxon>Termitoidae</taxon>
        <taxon>Kalotermitidae</taxon>
        <taxon>Cryptotermitinae</taxon>
        <taxon>Cryptotermes</taxon>
    </lineage>
</organism>
<name>A0A2J7QKB5_9NEOP</name>
<keyword evidence="2" id="KW-0812">Transmembrane</keyword>
<feature type="compositionally biased region" description="Low complexity" evidence="1">
    <location>
        <begin position="77"/>
        <end position="94"/>
    </location>
</feature>
<dbReference type="OrthoDB" id="8195120at2759"/>
<evidence type="ECO:0000256" key="1">
    <source>
        <dbReference type="SAM" id="MobiDB-lite"/>
    </source>
</evidence>
<feature type="transmembrane region" description="Helical" evidence="2">
    <location>
        <begin position="153"/>
        <end position="175"/>
    </location>
</feature>
<evidence type="ECO:0000256" key="2">
    <source>
        <dbReference type="SAM" id="Phobius"/>
    </source>
</evidence>
<keyword evidence="2" id="KW-1133">Transmembrane helix</keyword>
<protein>
    <submittedName>
        <fullName evidence="3">Uncharacterized protein</fullName>
    </submittedName>
</protein>
<comment type="caution">
    <text evidence="3">The sequence shown here is derived from an EMBL/GenBank/DDBJ whole genome shotgun (WGS) entry which is preliminary data.</text>
</comment>
<sequence>MHNTWNDRKMGEERPANPASGSITGIRNSAKDGIASLPTNLTNWHIPRPSLWCADSCCPCHISSEHSKWPGHQQYRGSTSSQASSSSNTSTQSGASGSLLLTAANLAALRYEPTIKCPETQSIASSTHFTVVNGITRTKMQPLPTCCCQSHQLTTLVFTMSIIFLIAIIIAVIYLEMRWRDIDLLR</sequence>
<keyword evidence="4" id="KW-1185">Reference proteome</keyword>
<feature type="region of interest" description="Disordered" evidence="1">
    <location>
        <begin position="1"/>
        <end position="27"/>
    </location>
</feature>
<accession>A0A2J7QKB5</accession>
<feature type="region of interest" description="Disordered" evidence="1">
    <location>
        <begin position="71"/>
        <end position="94"/>
    </location>
</feature>
<feature type="compositionally biased region" description="Basic and acidic residues" evidence="1">
    <location>
        <begin position="1"/>
        <end position="15"/>
    </location>
</feature>
<evidence type="ECO:0000313" key="3">
    <source>
        <dbReference type="EMBL" id="PNF29021.1"/>
    </source>
</evidence>
<reference evidence="3 4" key="1">
    <citation type="submission" date="2017-12" db="EMBL/GenBank/DDBJ databases">
        <title>Hemimetabolous genomes reveal molecular basis of termite eusociality.</title>
        <authorList>
            <person name="Harrison M.C."/>
            <person name="Jongepier E."/>
            <person name="Robertson H.M."/>
            <person name="Arning N."/>
            <person name="Bitard-Feildel T."/>
            <person name="Chao H."/>
            <person name="Childers C.P."/>
            <person name="Dinh H."/>
            <person name="Doddapaneni H."/>
            <person name="Dugan S."/>
            <person name="Gowin J."/>
            <person name="Greiner C."/>
            <person name="Han Y."/>
            <person name="Hu H."/>
            <person name="Hughes D.S.T."/>
            <person name="Huylmans A.-K."/>
            <person name="Kemena C."/>
            <person name="Kremer L.P.M."/>
            <person name="Lee S.L."/>
            <person name="Lopez-Ezquerra A."/>
            <person name="Mallet L."/>
            <person name="Monroy-Kuhn J.M."/>
            <person name="Moser A."/>
            <person name="Murali S.C."/>
            <person name="Muzny D.M."/>
            <person name="Otani S."/>
            <person name="Piulachs M.-D."/>
            <person name="Poelchau M."/>
            <person name="Qu J."/>
            <person name="Schaub F."/>
            <person name="Wada-Katsumata A."/>
            <person name="Worley K.C."/>
            <person name="Xie Q."/>
            <person name="Ylla G."/>
            <person name="Poulsen M."/>
            <person name="Gibbs R.A."/>
            <person name="Schal C."/>
            <person name="Richards S."/>
            <person name="Belles X."/>
            <person name="Korb J."/>
            <person name="Bornberg-Bauer E."/>
        </authorList>
    </citation>
    <scope>NUCLEOTIDE SEQUENCE [LARGE SCALE GENOMIC DNA]</scope>
    <source>
        <tissue evidence="3">Whole body</tissue>
    </source>
</reference>
<gene>
    <name evidence="3" type="ORF">B7P43_G14192</name>
</gene>
<proteinExistence type="predicted"/>
<dbReference type="AlphaFoldDB" id="A0A2J7QKB5"/>
<dbReference type="Proteomes" id="UP000235965">
    <property type="component" value="Unassembled WGS sequence"/>
</dbReference>